<feature type="compositionally biased region" description="Basic and acidic residues" evidence="1">
    <location>
        <begin position="10"/>
        <end position="19"/>
    </location>
</feature>
<name>A0A0A9A0T3_ARUDO</name>
<proteinExistence type="predicted"/>
<accession>A0A0A9A0T3</accession>
<protein>
    <submittedName>
        <fullName evidence="2">Uncharacterized protein</fullName>
    </submittedName>
</protein>
<feature type="region of interest" description="Disordered" evidence="1">
    <location>
        <begin position="1"/>
        <end position="60"/>
    </location>
</feature>
<evidence type="ECO:0000256" key="1">
    <source>
        <dbReference type="SAM" id="MobiDB-lite"/>
    </source>
</evidence>
<reference evidence="2" key="2">
    <citation type="journal article" date="2015" name="Data Brief">
        <title>Shoot transcriptome of the giant reed, Arundo donax.</title>
        <authorList>
            <person name="Barrero R.A."/>
            <person name="Guerrero F.D."/>
            <person name="Moolhuijzen P."/>
            <person name="Goolsby J.A."/>
            <person name="Tidwell J."/>
            <person name="Bellgard S.E."/>
            <person name="Bellgard M.I."/>
        </authorList>
    </citation>
    <scope>NUCLEOTIDE SEQUENCE</scope>
    <source>
        <tissue evidence="2">Shoot tissue taken approximately 20 cm above the soil surface</tissue>
    </source>
</reference>
<dbReference type="EMBL" id="GBRH01257263">
    <property type="protein sequence ID" value="JAD40632.1"/>
    <property type="molecule type" value="Transcribed_RNA"/>
</dbReference>
<dbReference type="AlphaFoldDB" id="A0A0A9A0T3"/>
<evidence type="ECO:0000313" key="2">
    <source>
        <dbReference type="EMBL" id="JAD40632.1"/>
    </source>
</evidence>
<sequence length="117" mass="13233">MSSGEMAEGEPAKSNEVAKKSKSSKKDKKKASVVSPSLPRESKPEMDDSDDPDFWVPPVGSRWDMMMEKTDGSPLRGRTMQQRMKVHLVVVVRVIMIMKWLTRMILNQGNLLQGRSE</sequence>
<organism evidence="2">
    <name type="scientific">Arundo donax</name>
    <name type="common">Giant reed</name>
    <name type="synonym">Donax arundinaceus</name>
    <dbReference type="NCBI Taxonomy" id="35708"/>
    <lineage>
        <taxon>Eukaryota</taxon>
        <taxon>Viridiplantae</taxon>
        <taxon>Streptophyta</taxon>
        <taxon>Embryophyta</taxon>
        <taxon>Tracheophyta</taxon>
        <taxon>Spermatophyta</taxon>
        <taxon>Magnoliopsida</taxon>
        <taxon>Liliopsida</taxon>
        <taxon>Poales</taxon>
        <taxon>Poaceae</taxon>
        <taxon>PACMAD clade</taxon>
        <taxon>Arundinoideae</taxon>
        <taxon>Arundineae</taxon>
        <taxon>Arundo</taxon>
    </lineage>
</organism>
<feature type="compositionally biased region" description="Basic residues" evidence="1">
    <location>
        <begin position="20"/>
        <end position="31"/>
    </location>
</feature>
<reference evidence="2" key="1">
    <citation type="submission" date="2014-09" db="EMBL/GenBank/DDBJ databases">
        <authorList>
            <person name="Magalhaes I.L.F."/>
            <person name="Oliveira U."/>
            <person name="Santos F.R."/>
            <person name="Vidigal T.H.D.A."/>
            <person name="Brescovit A.D."/>
            <person name="Santos A.J."/>
        </authorList>
    </citation>
    <scope>NUCLEOTIDE SEQUENCE</scope>
    <source>
        <tissue evidence="2">Shoot tissue taken approximately 20 cm above the soil surface</tissue>
    </source>
</reference>